<dbReference type="Pfam" id="PF02784">
    <property type="entry name" value="Orn_Arg_deC_N"/>
    <property type="match status" value="1"/>
</dbReference>
<evidence type="ECO:0000256" key="6">
    <source>
        <dbReference type="NCBIfam" id="TIGR01048"/>
    </source>
</evidence>
<dbReference type="GO" id="GO:0030170">
    <property type="term" value="F:pyridoxal phosphate binding"/>
    <property type="evidence" value="ECO:0007669"/>
    <property type="project" value="UniProtKB-UniRule"/>
</dbReference>
<feature type="modified residue" description="N6-(pyridoxal phosphate)lysine" evidence="5 7">
    <location>
        <position position="138"/>
    </location>
</feature>
<dbReference type="PRINTS" id="PR01179">
    <property type="entry name" value="ODADCRBXLASE"/>
</dbReference>
<dbReference type="PANTHER" id="PTHR43727">
    <property type="entry name" value="DIAMINOPIMELATE DECARBOXYLASE"/>
    <property type="match status" value="1"/>
</dbReference>
<comment type="cofactor">
    <cofactor evidence="1 5 7 8">
        <name>pyridoxal 5'-phosphate</name>
        <dbReference type="ChEBI" id="CHEBI:597326"/>
    </cofactor>
</comment>
<dbReference type="InterPro" id="IPR029066">
    <property type="entry name" value="PLP-binding_barrel"/>
</dbReference>
<dbReference type="Gene3D" id="2.40.37.10">
    <property type="entry name" value="Lyase, Ornithine Decarboxylase, Chain A, domain 1"/>
    <property type="match status" value="1"/>
</dbReference>
<dbReference type="NCBIfam" id="TIGR01048">
    <property type="entry name" value="lysA"/>
    <property type="match status" value="1"/>
</dbReference>
<dbReference type="PRINTS" id="PR01181">
    <property type="entry name" value="DAPDCRBXLASE"/>
</dbReference>
<dbReference type="STRING" id="246194.CHY_1951"/>
<dbReference type="HAMAP" id="MF_02120">
    <property type="entry name" value="LysA"/>
    <property type="match status" value="1"/>
</dbReference>
<dbReference type="FunCoup" id="Q3AAR4">
    <property type="interactions" value="332"/>
</dbReference>
<accession>Q3AAR4</accession>
<dbReference type="EC" id="4.1.1.20" evidence="5 6"/>
<evidence type="ECO:0000256" key="2">
    <source>
        <dbReference type="ARBA" id="ARBA00022793"/>
    </source>
</evidence>
<feature type="binding site" evidence="5">
    <location>
        <position position="320"/>
    </location>
    <ligand>
        <name>pyridoxal 5'-phosphate</name>
        <dbReference type="ChEBI" id="CHEBI:597326"/>
    </ligand>
</feature>
<feature type="binding site" evidence="5">
    <location>
        <begin position="362"/>
        <end position="365"/>
    </location>
    <ligand>
        <name>pyridoxal 5'-phosphate</name>
        <dbReference type="ChEBI" id="CHEBI:597326"/>
    </ligand>
</feature>
<feature type="active site" description="Proton donor" evidence="7">
    <location>
        <position position="433"/>
    </location>
</feature>
<evidence type="ECO:0000256" key="8">
    <source>
        <dbReference type="RuleBase" id="RU003738"/>
    </source>
</evidence>
<dbReference type="eggNOG" id="COG0019">
    <property type="taxonomic scope" value="Bacteria"/>
</dbReference>
<dbReference type="KEGG" id="chy:CHY_1951"/>
<keyword evidence="5 8" id="KW-0457">Lysine biosynthesis</keyword>
<reference evidence="10 11" key="1">
    <citation type="journal article" date="2005" name="PLoS Genet.">
        <title>Life in hot carbon monoxide: the complete genome sequence of Carboxydothermus hydrogenoformans Z-2901.</title>
        <authorList>
            <person name="Wu M."/>
            <person name="Ren Q."/>
            <person name="Durkin A.S."/>
            <person name="Daugherty S.C."/>
            <person name="Brinkac L.M."/>
            <person name="Dodson R.J."/>
            <person name="Madupu R."/>
            <person name="Sullivan S.A."/>
            <person name="Kolonay J.F."/>
            <person name="Haft D.H."/>
            <person name="Nelson W.C."/>
            <person name="Tallon L.J."/>
            <person name="Jones K.M."/>
            <person name="Ulrich L.E."/>
            <person name="Gonzalez J.M."/>
            <person name="Zhulin I.B."/>
            <person name="Robb F.T."/>
            <person name="Eisen J.A."/>
        </authorList>
    </citation>
    <scope>NUCLEOTIDE SEQUENCE [LARGE SCALE GENOMIC DNA]</scope>
    <source>
        <strain evidence="11">ATCC BAA-161 / DSM 6008 / Z-2901</strain>
    </source>
</reference>
<dbReference type="InParanoid" id="Q3AAR4"/>
<comment type="catalytic activity">
    <reaction evidence="5 8">
        <text>meso-2,6-diaminopimelate + H(+) = L-lysine + CO2</text>
        <dbReference type="Rhea" id="RHEA:15101"/>
        <dbReference type="ChEBI" id="CHEBI:15378"/>
        <dbReference type="ChEBI" id="CHEBI:16526"/>
        <dbReference type="ChEBI" id="CHEBI:32551"/>
        <dbReference type="ChEBI" id="CHEBI:57791"/>
        <dbReference type="EC" id="4.1.1.20"/>
    </reaction>
</comment>
<feature type="binding site" evidence="5">
    <location>
        <position position="365"/>
    </location>
    <ligand>
        <name>substrate</name>
    </ligand>
</feature>
<keyword evidence="4 5" id="KW-0456">Lyase</keyword>
<feature type="binding site" evidence="5">
    <location>
        <position position="462"/>
    </location>
    <ligand>
        <name>substrate</name>
    </ligand>
</feature>
<keyword evidence="5" id="KW-0028">Amino-acid biosynthesis</keyword>
<dbReference type="PANTHER" id="PTHR43727:SF2">
    <property type="entry name" value="GROUP IV DECARBOXYLASE"/>
    <property type="match status" value="1"/>
</dbReference>
<gene>
    <name evidence="5 10" type="primary">lysA</name>
    <name evidence="10" type="ordered locus">CHY_1951</name>
</gene>
<evidence type="ECO:0000259" key="9">
    <source>
        <dbReference type="Pfam" id="PF02784"/>
    </source>
</evidence>
<dbReference type="InterPro" id="IPR009006">
    <property type="entry name" value="Ala_racemase/Decarboxylase_C"/>
</dbReference>
<feature type="binding site" evidence="5">
    <location>
        <position position="462"/>
    </location>
    <ligand>
        <name>pyridoxal 5'-phosphate</name>
        <dbReference type="ChEBI" id="CHEBI:597326"/>
    </ligand>
</feature>
<sequence>MKGAFAEIPYGSGRKGLGLCRTGIGLSPVLAGGALPCWELRYFLAIAACQLRVFGEIPRARNILLFIRGRDGMRFTGTMRVNEKGHLEIGGVDTVDLAREFGTPLYILDEEEFRKNCREYYQNFTQKHPGSLAIYAGKTLLTTAICRLVEEEGLGLDVVSGGELYTAIKADFPLHKVYFHGNNKSPEEIRLGVEAGVGRFVVDNLYELYLLNDIAKSYKVRQPILLRVSPGIEAHTHEYIKTGQIDSKFGFPIETGQAMDAAQRALELDGIELKGFHCHIGSQIFELESFAHTVEVMTAFMAEVFKATGFMTEELDLGGGLGIYYAEGDNPPTVAAMAETIFTTLESQCQKLGLKVPKVIVEPGRSIAGPAGSTLYTIGAIKDIPGIRTYVAVDGGMGDNPRPALYQAKYEAIVANKANDQPVKLVSIAGKCCESGDMLIWDIELAEIKPGDLLLVSNTGAYNYSMAMNYNRLPRPAMVLVGGGKAELIVRRETYDDLLSHDLIPAHLKTRKVVTMY</sequence>
<dbReference type="InterPro" id="IPR000183">
    <property type="entry name" value="Orn/DAP/Arg_de-COase"/>
</dbReference>
<evidence type="ECO:0000256" key="5">
    <source>
        <dbReference type="HAMAP-Rule" id="MF_02120"/>
    </source>
</evidence>
<comment type="function">
    <text evidence="5">Specifically catalyzes the decarboxylation of meso-diaminopimelate (meso-DAP) to L-lysine.</text>
</comment>
<dbReference type="GO" id="GO:0009089">
    <property type="term" value="P:lysine biosynthetic process via diaminopimelate"/>
    <property type="evidence" value="ECO:0007669"/>
    <property type="project" value="UniProtKB-UniRule"/>
</dbReference>
<dbReference type="SUPFAM" id="SSF51419">
    <property type="entry name" value="PLP-binding barrel"/>
    <property type="match status" value="1"/>
</dbReference>
<dbReference type="UniPathway" id="UPA00034">
    <property type="reaction ID" value="UER00027"/>
</dbReference>
<evidence type="ECO:0000256" key="4">
    <source>
        <dbReference type="ARBA" id="ARBA00023239"/>
    </source>
</evidence>
<comment type="pathway">
    <text evidence="5 8">Amino-acid biosynthesis; L-lysine biosynthesis via DAP pathway; L-lysine from DL-2,6-diaminopimelate: step 1/1.</text>
</comment>
<evidence type="ECO:0000313" key="11">
    <source>
        <dbReference type="Proteomes" id="UP000002706"/>
    </source>
</evidence>
<feature type="binding site" evidence="5">
    <location>
        <position position="402"/>
    </location>
    <ligand>
        <name>substrate</name>
    </ligand>
</feature>
<dbReference type="Proteomes" id="UP000002706">
    <property type="component" value="Chromosome"/>
</dbReference>
<dbReference type="GO" id="GO:0008836">
    <property type="term" value="F:diaminopimelate decarboxylase activity"/>
    <property type="evidence" value="ECO:0007669"/>
    <property type="project" value="UniProtKB-UniRule"/>
</dbReference>
<proteinExistence type="inferred from homology"/>
<dbReference type="SUPFAM" id="SSF50621">
    <property type="entry name" value="Alanine racemase C-terminal domain-like"/>
    <property type="match status" value="1"/>
</dbReference>
<comment type="similarity">
    <text evidence="5">Belongs to the Orn/Lys/Arg decarboxylase class-II family. LysA subfamily.</text>
</comment>
<keyword evidence="2 5" id="KW-0210">Decarboxylase</keyword>
<organism evidence="10 11">
    <name type="scientific">Carboxydothermus hydrogenoformans (strain ATCC BAA-161 / DSM 6008 / Z-2901)</name>
    <dbReference type="NCBI Taxonomy" id="246194"/>
    <lineage>
        <taxon>Bacteria</taxon>
        <taxon>Bacillati</taxon>
        <taxon>Bacillota</taxon>
        <taxon>Clostridia</taxon>
        <taxon>Thermoanaerobacterales</taxon>
        <taxon>Thermoanaerobacteraceae</taxon>
        <taxon>Carboxydothermus</taxon>
    </lineage>
</organism>
<dbReference type="InterPro" id="IPR022644">
    <property type="entry name" value="De-COase2_N"/>
</dbReference>
<evidence type="ECO:0000256" key="3">
    <source>
        <dbReference type="ARBA" id="ARBA00022898"/>
    </source>
</evidence>
<dbReference type="HOGENOM" id="CLU_026444_0_1_9"/>
<evidence type="ECO:0000256" key="1">
    <source>
        <dbReference type="ARBA" id="ARBA00001933"/>
    </source>
</evidence>
<evidence type="ECO:0000313" key="10">
    <source>
        <dbReference type="EMBL" id="ABB15604.1"/>
    </source>
</evidence>
<dbReference type="EMBL" id="CP000141">
    <property type="protein sequence ID" value="ABB15604.1"/>
    <property type="molecule type" value="Genomic_DNA"/>
</dbReference>
<protein>
    <recommendedName>
        <fullName evidence="5 6">Diaminopimelate decarboxylase</fullName>
        <shortName evidence="5">DAP decarboxylase</shortName>
        <shortName evidence="5">DAPDC</shortName>
        <ecNumber evidence="5 6">4.1.1.20</ecNumber>
    </recommendedName>
</protein>
<comment type="subunit">
    <text evidence="5">Homodimer.</text>
</comment>
<dbReference type="CDD" id="cd06828">
    <property type="entry name" value="PLPDE_III_DapDC"/>
    <property type="match status" value="1"/>
</dbReference>
<keyword evidence="3 5" id="KW-0663">Pyridoxal phosphate</keyword>
<feature type="binding site" evidence="5">
    <location>
        <position position="434"/>
    </location>
    <ligand>
        <name>substrate</name>
    </ligand>
</feature>
<dbReference type="AlphaFoldDB" id="Q3AAR4"/>
<dbReference type="FunFam" id="3.20.20.10:FF:000003">
    <property type="entry name" value="Diaminopimelate decarboxylase"/>
    <property type="match status" value="1"/>
</dbReference>
<name>Q3AAR4_CARHZ</name>
<dbReference type="InterPro" id="IPR002986">
    <property type="entry name" value="DAP_deCOOHase_LysA"/>
</dbReference>
<dbReference type="Gene3D" id="3.20.20.10">
    <property type="entry name" value="Alanine racemase"/>
    <property type="match status" value="1"/>
</dbReference>
<evidence type="ECO:0000256" key="7">
    <source>
        <dbReference type="PIRSR" id="PIRSR600183-50"/>
    </source>
</evidence>
<feature type="domain" description="Orn/DAP/Arg decarboxylase 2 N-terminal" evidence="9">
    <location>
        <begin position="118"/>
        <end position="368"/>
    </location>
</feature>
<feature type="binding site" evidence="5">
    <location>
        <position position="406"/>
    </location>
    <ligand>
        <name>substrate</name>
    </ligand>
</feature>
<keyword evidence="11" id="KW-1185">Reference proteome</keyword>